<feature type="transmembrane region" description="Helical" evidence="1">
    <location>
        <begin position="352"/>
        <end position="385"/>
    </location>
</feature>
<feature type="transmembrane region" description="Helical" evidence="1">
    <location>
        <begin position="12"/>
        <end position="34"/>
    </location>
</feature>
<dbReference type="PANTHER" id="PTHR30199">
    <property type="entry name" value="MFS FAMILY TRANSPORTER, PREDICTED SUBSTRATE BENZOATE"/>
    <property type="match status" value="1"/>
</dbReference>
<reference evidence="2 3" key="1">
    <citation type="submission" date="2018-12" db="EMBL/GenBank/DDBJ databases">
        <title>The whole draft genome of Aquabacterium sp. SJQ9.</title>
        <authorList>
            <person name="Sun L."/>
            <person name="Gao X."/>
            <person name="Chen W."/>
            <person name="Huang K."/>
        </authorList>
    </citation>
    <scope>NUCLEOTIDE SEQUENCE [LARGE SCALE GENOMIC DNA]</scope>
    <source>
        <strain evidence="2 3">SJQ9</strain>
    </source>
</reference>
<feature type="transmembrane region" description="Helical" evidence="1">
    <location>
        <begin position="292"/>
        <end position="316"/>
    </location>
</feature>
<comment type="caution">
    <text evidence="2">The sequence shown here is derived from an EMBL/GenBank/DDBJ whole genome shotgun (WGS) entry which is preliminary data.</text>
</comment>
<dbReference type="RefSeq" id="WP_125243345.1">
    <property type="nucleotide sequence ID" value="NZ_RSED01000007.1"/>
</dbReference>
<protein>
    <submittedName>
        <fullName evidence="2">Benzoate transporter BenE</fullName>
    </submittedName>
</protein>
<dbReference type="Pfam" id="PF03594">
    <property type="entry name" value="BenE"/>
    <property type="match status" value="1"/>
</dbReference>
<feature type="transmembrane region" description="Helical" evidence="1">
    <location>
        <begin position="124"/>
        <end position="148"/>
    </location>
</feature>
<name>A0A3R8S967_9BURK</name>
<keyword evidence="1" id="KW-1133">Transmembrane helix</keyword>
<dbReference type="Proteomes" id="UP000269265">
    <property type="component" value="Unassembled WGS sequence"/>
</dbReference>
<dbReference type="PANTHER" id="PTHR30199:SF0">
    <property type="entry name" value="INNER MEMBRANE PROTEIN YDCO"/>
    <property type="match status" value="1"/>
</dbReference>
<keyword evidence="1" id="KW-0812">Transmembrane</keyword>
<organism evidence="2 3">
    <name type="scientific">Aquabacterium soli</name>
    <dbReference type="NCBI Taxonomy" id="2493092"/>
    <lineage>
        <taxon>Bacteria</taxon>
        <taxon>Pseudomonadati</taxon>
        <taxon>Pseudomonadota</taxon>
        <taxon>Betaproteobacteria</taxon>
        <taxon>Burkholderiales</taxon>
        <taxon>Aquabacterium</taxon>
    </lineage>
</organism>
<feature type="transmembrane region" description="Helical" evidence="1">
    <location>
        <begin position="212"/>
        <end position="232"/>
    </location>
</feature>
<feature type="transmembrane region" description="Helical" evidence="1">
    <location>
        <begin position="98"/>
        <end position="117"/>
    </location>
</feature>
<proteinExistence type="predicted"/>
<dbReference type="OrthoDB" id="9792424at2"/>
<dbReference type="EMBL" id="RSED01000007">
    <property type="protein sequence ID" value="RRS04437.1"/>
    <property type="molecule type" value="Genomic_DNA"/>
</dbReference>
<sequence>MRAVADSSFAAVAAGFVAMLVGFTSTIALVFHAAQSLGATPAQTASWVWALGIGMGLGTIGLSLWTRIPILITWSTPGAAVIAAAAGGAGGISMPEAVGAFLVCGALMLLSGLTGWFDKLMNRIPITLAAALLAGILTKFALLAFAGTTEQPGLVITMFLLYLVGRRWWPRFAVLGVLLGGTVVALAHGLLNPSALQGGLAVPVPVMPAWSWQAVLGMGVPLFIVTMASQAVPGVSAIRVAGYKPPVSPLMSWSGVFTLLLAPFGGYTFNLAAITAAIVLSPHAHDEPGKRYTAALWSGLFYVLMGLLGGAVAGILAAFPPALVMGVAGLALLGTIGGGLATALSGAAHREAALITFLVTLSGMTLWGVGSAFWGLVAGTIALFVEHYRAPSPDSADSP</sequence>
<dbReference type="InterPro" id="IPR004711">
    <property type="entry name" value="Benzoate_Transporter"/>
</dbReference>
<dbReference type="AlphaFoldDB" id="A0A3R8S967"/>
<accession>A0A3R8S967</accession>
<dbReference type="GO" id="GO:0042925">
    <property type="term" value="F:benzoate transmembrane transporter activity"/>
    <property type="evidence" value="ECO:0007669"/>
    <property type="project" value="InterPro"/>
</dbReference>
<feature type="transmembrane region" description="Helical" evidence="1">
    <location>
        <begin position="72"/>
        <end position="92"/>
    </location>
</feature>
<keyword evidence="3" id="KW-1185">Reference proteome</keyword>
<keyword evidence="1" id="KW-0472">Membrane</keyword>
<evidence type="ECO:0000313" key="2">
    <source>
        <dbReference type="EMBL" id="RRS04437.1"/>
    </source>
</evidence>
<dbReference type="NCBIfam" id="TIGR00843">
    <property type="entry name" value="benE"/>
    <property type="match status" value="1"/>
</dbReference>
<evidence type="ECO:0000256" key="1">
    <source>
        <dbReference type="SAM" id="Phobius"/>
    </source>
</evidence>
<feature type="transmembrane region" description="Helical" evidence="1">
    <location>
        <begin position="46"/>
        <end position="65"/>
    </location>
</feature>
<feature type="transmembrane region" description="Helical" evidence="1">
    <location>
        <begin position="252"/>
        <end position="280"/>
    </location>
</feature>
<feature type="transmembrane region" description="Helical" evidence="1">
    <location>
        <begin position="322"/>
        <end position="345"/>
    </location>
</feature>
<gene>
    <name evidence="2" type="primary">benE</name>
    <name evidence="2" type="ORF">EIP75_11170</name>
</gene>
<feature type="transmembrane region" description="Helical" evidence="1">
    <location>
        <begin position="168"/>
        <end position="191"/>
    </location>
</feature>
<dbReference type="GO" id="GO:0005886">
    <property type="term" value="C:plasma membrane"/>
    <property type="evidence" value="ECO:0007669"/>
    <property type="project" value="TreeGrafter"/>
</dbReference>
<evidence type="ECO:0000313" key="3">
    <source>
        <dbReference type="Proteomes" id="UP000269265"/>
    </source>
</evidence>